<accession>H8I5U4</accession>
<dbReference type="AlphaFoldDB" id="H8I5U4"/>
<evidence type="ECO:0000313" key="2">
    <source>
        <dbReference type="EMBL" id="AFC99761.1"/>
    </source>
</evidence>
<dbReference type="HOGENOM" id="CLU_543609_0_0_2"/>
<dbReference type="InterPro" id="IPR013784">
    <property type="entry name" value="Carb-bd-like_fold"/>
</dbReference>
<feature type="domain" description="PEGA" evidence="1">
    <location>
        <begin position="339"/>
        <end position="408"/>
    </location>
</feature>
<dbReference type="SUPFAM" id="SSF49452">
    <property type="entry name" value="Starch-binding domain-like"/>
    <property type="match status" value="1"/>
</dbReference>
<evidence type="ECO:0000313" key="3">
    <source>
        <dbReference type="Proteomes" id="UP000005233"/>
    </source>
</evidence>
<dbReference type="Proteomes" id="UP000005233">
    <property type="component" value="Chromosome"/>
</dbReference>
<dbReference type="InterPro" id="IPR008969">
    <property type="entry name" value="CarboxyPept-like_regulatory"/>
</dbReference>
<gene>
    <name evidence="2" type="ordered locus">Mtc_1006</name>
</gene>
<dbReference type="eggNOG" id="arCOG03264">
    <property type="taxonomic scope" value="Archaea"/>
</dbReference>
<dbReference type="Pfam" id="PF08308">
    <property type="entry name" value="PEGA"/>
    <property type="match status" value="2"/>
</dbReference>
<dbReference type="KEGG" id="mez:Mtc_1006"/>
<dbReference type="PANTHER" id="PTHR36194">
    <property type="entry name" value="S-LAYER-LIKE PROTEIN"/>
    <property type="match status" value="1"/>
</dbReference>
<proteinExistence type="predicted"/>
<sequence length="501" mass="55085">MFFVIKMLKMLNRVFSITLTLSLIFFMAPQSLADEASYGAITGRVLDRNGMPLANATVDARNWAGYVVCSTVSGPDGTFTLDKIPITGVDGRNTFSLLATYNASGKTYTDKTIFFWVYKNQVVEHDVVIYYYPPSGYGWLTGKVVNASDLKQYLPATIYLNNGMYYFVSGEPGDSFQFYLPEGDYQVWAEHSENGQTYSSGKSDVHVKGDDTLTSILMISLNGNGTPYHAPPAPGVNVVHGIVKQRNDAPLYGATVELCRMTGKSFPVMSTTTNVDGYYVFNGVNISSPMENFVVRLLYDYNGSKYVKLSNPFTVYYNNMLNVTHDYNVPLSVEFVDSGSLELITDPPGAHIWIDGMDTGRVTPFNFTGIKVGYHSCSLIMDGYLPENLSIRVPAEGTAKATKVLKPSTGDVYFMVKPADALVYVNGEPVGKGSINLTRLQYGEYAYTVCRDGYRNATGTFEVLPGRDLTVKVELVAVPGLSLTYLGYLIDGIINALSSIF</sequence>
<keyword evidence="3" id="KW-1185">Reference proteome</keyword>
<organism evidence="2 3">
    <name type="scientific">Methanocella conradii (strain DSM 24694 / JCM 17849 / CGMCC 1.5162 / HZ254)</name>
    <dbReference type="NCBI Taxonomy" id="1041930"/>
    <lineage>
        <taxon>Archaea</taxon>
        <taxon>Methanobacteriati</taxon>
        <taxon>Methanobacteriota</taxon>
        <taxon>Stenosarchaea group</taxon>
        <taxon>Methanomicrobia</taxon>
        <taxon>Methanocellales</taxon>
        <taxon>Methanocellaceae</taxon>
        <taxon>Methanocella</taxon>
    </lineage>
</organism>
<dbReference type="SUPFAM" id="SSF49464">
    <property type="entry name" value="Carboxypeptidase regulatory domain-like"/>
    <property type="match status" value="2"/>
</dbReference>
<feature type="domain" description="PEGA" evidence="1">
    <location>
        <begin position="417"/>
        <end position="476"/>
    </location>
</feature>
<dbReference type="EMBL" id="CP003243">
    <property type="protein sequence ID" value="AFC99761.1"/>
    <property type="molecule type" value="Genomic_DNA"/>
</dbReference>
<evidence type="ECO:0000259" key="1">
    <source>
        <dbReference type="Pfam" id="PF08308"/>
    </source>
</evidence>
<reference evidence="2 3" key="1">
    <citation type="journal article" date="2012" name="J. Bacteriol.">
        <title>Complete genome sequence of a thermophilic methanogen, Methanocella conradii HZ254, isolated from Chinese rice field soil.</title>
        <authorList>
            <person name="Lu Z."/>
            <person name="Lu Y."/>
        </authorList>
    </citation>
    <scope>NUCLEOTIDE SEQUENCE [LARGE SCALE GENOMIC DNA]</scope>
    <source>
        <strain evidence="3">DSM 24694 / JCM 17849 / CGMCC 1.5162 / HZ254</strain>
    </source>
</reference>
<dbReference type="PANTHER" id="PTHR36194:SF1">
    <property type="entry name" value="S-LAYER-LIKE PROTEIN"/>
    <property type="match status" value="1"/>
</dbReference>
<protein>
    <submittedName>
        <fullName evidence="2">PEGA domain protein</fullName>
    </submittedName>
</protein>
<dbReference type="STRING" id="1041930.Mtc_1006"/>
<dbReference type="GO" id="GO:0030246">
    <property type="term" value="F:carbohydrate binding"/>
    <property type="evidence" value="ECO:0007669"/>
    <property type="project" value="InterPro"/>
</dbReference>
<dbReference type="InterPro" id="IPR013229">
    <property type="entry name" value="PEGA"/>
</dbReference>
<name>H8I5U4_METCZ</name>